<feature type="transmembrane region" description="Helical" evidence="1">
    <location>
        <begin position="82"/>
        <end position="103"/>
    </location>
</feature>
<feature type="transmembrane region" description="Helical" evidence="1">
    <location>
        <begin position="109"/>
        <end position="127"/>
    </location>
</feature>
<dbReference type="KEGG" id="kphy:AOZ06_41375"/>
<proteinExistence type="predicted"/>
<protein>
    <recommendedName>
        <fullName evidence="4">Major facilitator superfamily (MFS) profile domain-containing protein</fullName>
    </recommendedName>
</protein>
<dbReference type="Proteomes" id="UP000063699">
    <property type="component" value="Chromosome"/>
</dbReference>
<evidence type="ECO:0000313" key="2">
    <source>
        <dbReference type="EMBL" id="ALG12462.1"/>
    </source>
</evidence>
<keyword evidence="3" id="KW-1185">Reference proteome</keyword>
<dbReference type="AlphaFoldDB" id="A0A0N9HYN5"/>
<dbReference type="Gene3D" id="1.20.1720.10">
    <property type="entry name" value="Multidrug resistance protein D"/>
    <property type="match status" value="1"/>
</dbReference>
<feature type="transmembrane region" description="Helical" evidence="1">
    <location>
        <begin position="45"/>
        <end position="70"/>
    </location>
</feature>
<dbReference type="EMBL" id="CP012752">
    <property type="protein sequence ID" value="ALG12462.1"/>
    <property type="molecule type" value="Genomic_DNA"/>
</dbReference>
<name>A0A0N9HYN5_9PSEU</name>
<reference evidence="2 3" key="1">
    <citation type="submission" date="2015-07" db="EMBL/GenBank/DDBJ databases">
        <title>Genome sequencing of Kibdelosporangium phytohabitans.</title>
        <authorList>
            <person name="Qin S."/>
            <person name="Xing K."/>
        </authorList>
    </citation>
    <scope>NUCLEOTIDE SEQUENCE [LARGE SCALE GENOMIC DNA]</scope>
    <source>
        <strain evidence="2 3">KLBMP1111</strain>
    </source>
</reference>
<keyword evidence="1" id="KW-0472">Membrane</keyword>
<evidence type="ECO:0000256" key="1">
    <source>
        <dbReference type="SAM" id="Phobius"/>
    </source>
</evidence>
<feature type="transmembrane region" description="Helical" evidence="1">
    <location>
        <begin position="19"/>
        <end position="39"/>
    </location>
</feature>
<evidence type="ECO:0000313" key="3">
    <source>
        <dbReference type="Proteomes" id="UP000063699"/>
    </source>
</evidence>
<keyword evidence="1" id="KW-1133">Transmembrane helix</keyword>
<accession>A0A0N9HYN5</accession>
<evidence type="ECO:0008006" key="4">
    <source>
        <dbReference type="Google" id="ProtNLM"/>
    </source>
</evidence>
<keyword evidence="1" id="KW-0812">Transmembrane</keyword>
<sequence length="137" mass="13354">MGGSVLFGRLVTRFGVPRLLLTGLAIALGSSAVLIALLLTTGGSLAIVGACLFLVSTAFGMFFPAVTTAVQESGRDAPGVTSALLGGGQFLVGGAISPLAGLFGTTSAVPLAALLLGCLTLATVAALHREPIGSAAS</sequence>
<organism evidence="2 3">
    <name type="scientific">Kibdelosporangium phytohabitans</name>
    <dbReference type="NCBI Taxonomy" id="860235"/>
    <lineage>
        <taxon>Bacteria</taxon>
        <taxon>Bacillati</taxon>
        <taxon>Actinomycetota</taxon>
        <taxon>Actinomycetes</taxon>
        <taxon>Pseudonocardiales</taxon>
        <taxon>Pseudonocardiaceae</taxon>
        <taxon>Kibdelosporangium</taxon>
    </lineage>
</organism>
<dbReference type="InterPro" id="IPR036259">
    <property type="entry name" value="MFS_trans_sf"/>
</dbReference>
<dbReference type="SUPFAM" id="SSF103473">
    <property type="entry name" value="MFS general substrate transporter"/>
    <property type="match status" value="1"/>
</dbReference>
<gene>
    <name evidence="2" type="ORF">AOZ06_41375</name>
</gene>